<comment type="caution">
    <text evidence="6">The sequence shown here is derived from an EMBL/GenBank/DDBJ whole genome shotgun (WGS) entry which is preliminary data.</text>
</comment>
<evidence type="ECO:0000256" key="1">
    <source>
        <dbReference type="ARBA" id="ARBA00023242"/>
    </source>
</evidence>
<feature type="compositionally biased region" description="Basic residues" evidence="3">
    <location>
        <begin position="280"/>
        <end position="293"/>
    </location>
</feature>
<dbReference type="Pfam" id="PF03366">
    <property type="entry name" value="YEATS"/>
    <property type="match status" value="1"/>
</dbReference>
<dbReference type="GO" id="GO:0008023">
    <property type="term" value="C:transcription elongation factor complex"/>
    <property type="evidence" value="ECO:0007669"/>
    <property type="project" value="TreeGrafter"/>
</dbReference>
<keyword evidence="1 2" id="KW-0539">Nucleus</keyword>
<feature type="compositionally biased region" description="Low complexity" evidence="3">
    <location>
        <begin position="351"/>
        <end position="378"/>
    </location>
</feature>
<dbReference type="Gene3D" id="1.20.1270.290">
    <property type="match status" value="2"/>
</dbReference>
<dbReference type="GO" id="GO:0045893">
    <property type="term" value="P:positive regulation of DNA-templated transcription"/>
    <property type="evidence" value="ECO:0007669"/>
    <property type="project" value="TreeGrafter"/>
</dbReference>
<dbReference type="PANTHER" id="PTHR47827">
    <property type="entry name" value="AHD DOMAIN-CONTAINING PROTEIN"/>
    <property type="match status" value="1"/>
</dbReference>
<dbReference type="Proteomes" id="UP001488838">
    <property type="component" value="Unassembled WGS sequence"/>
</dbReference>
<dbReference type="Pfam" id="PF17793">
    <property type="entry name" value="AHD"/>
    <property type="match status" value="1"/>
</dbReference>
<evidence type="ECO:0000256" key="2">
    <source>
        <dbReference type="PROSITE-ProRule" id="PRU00376"/>
    </source>
</evidence>
<name>A0AAW0H4F9_MYOGA</name>
<feature type="chain" id="PRO_5043676420" description="YEATS domain-containing protein" evidence="4">
    <location>
        <begin position="19"/>
        <end position="567"/>
    </location>
</feature>
<feature type="compositionally biased region" description="Basic and acidic residues" evidence="3">
    <location>
        <begin position="456"/>
        <end position="467"/>
    </location>
</feature>
<feature type="compositionally biased region" description="Basic and acidic residues" evidence="3">
    <location>
        <begin position="192"/>
        <end position="249"/>
    </location>
</feature>
<dbReference type="EMBL" id="JBBHLL010000839">
    <property type="protein sequence ID" value="KAK7797407.1"/>
    <property type="molecule type" value="Genomic_DNA"/>
</dbReference>
<proteinExistence type="predicted"/>
<dbReference type="InterPro" id="IPR055129">
    <property type="entry name" value="YEATS_dom"/>
</dbReference>
<feature type="compositionally biased region" description="Basic and acidic residues" evidence="3">
    <location>
        <begin position="172"/>
        <end position="182"/>
    </location>
</feature>
<organism evidence="6 7">
    <name type="scientific">Myodes glareolus</name>
    <name type="common">Bank vole</name>
    <name type="synonym">Clethrionomys glareolus</name>
    <dbReference type="NCBI Taxonomy" id="447135"/>
    <lineage>
        <taxon>Eukaryota</taxon>
        <taxon>Metazoa</taxon>
        <taxon>Chordata</taxon>
        <taxon>Craniata</taxon>
        <taxon>Vertebrata</taxon>
        <taxon>Euteleostomi</taxon>
        <taxon>Mammalia</taxon>
        <taxon>Eutheria</taxon>
        <taxon>Euarchontoglires</taxon>
        <taxon>Glires</taxon>
        <taxon>Rodentia</taxon>
        <taxon>Myomorpha</taxon>
        <taxon>Muroidea</taxon>
        <taxon>Cricetidae</taxon>
        <taxon>Arvicolinae</taxon>
        <taxon>Myodes</taxon>
    </lineage>
</organism>
<evidence type="ECO:0000256" key="4">
    <source>
        <dbReference type="SAM" id="SignalP"/>
    </source>
</evidence>
<evidence type="ECO:0000313" key="7">
    <source>
        <dbReference type="Proteomes" id="UP001488838"/>
    </source>
</evidence>
<feature type="compositionally biased region" description="Polar residues" evidence="3">
    <location>
        <begin position="419"/>
        <end position="431"/>
    </location>
</feature>
<dbReference type="PANTHER" id="PTHR47827:SF4">
    <property type="entry name" value="PROTEIN ENL"/>
    <property type="match status" value="1"/>
</dbReference>
<evidence type="ECO:0000256" key="3">
    <source>
        <dbReference type="SAM" id="MobiDB-lite"/>
    </source>
</evidence>
<feature type="domain" description="YEATS" evidence="5">
    <location>
        <begin position="1"/>
        <end position="130"/>
    </location>
</feature>
<dbReference type="PROSITE" id="PS51037">
    <property type="entry name" value="YEATS"/>
    <property type="match status" value="1"/>
</dbReference>
<feature type="signal peptide" evidence="4">
    <location>
        <begin position="1"/>
        <end position="18"/>
    </location>
</feature>
<dbReference type="Gene3D" id="2.60.40.1970">
    <property type="entry name" value="YEATS domain"/>
    <property type="match status" value="1"/>
</dbReference>
<comment type="subcellular location">
    <subcellularLocation>
        <location evidence="2">Nucleus</location>
    </subcellularLocation>
</comment>
<keyword evidence="7" id="KW-1185">Reference proteome</keyword>
<protein>
    <recommendedName>
        <fullName evidence="5">YEATS domain-containing protein</fullName>
    </recommendedName>
</protein>
<evidence type="ECO:0000313" key="6">
    <source>
        <dbReference type="EMBL" id="KAK7797407.1"/>
    </source>
</evidence>
<evidence type="ECO:0000259" key="5">
    <source>
        <dbReference type="PROSITE" id="PS51037"/>
    </source>
</evidence>
<dbReference type="InterPro" id="IPR038704">
    <property type="entry name" value="YEAST_sf"/>
</dbReference>
<dbReference type="GO" id="GO:0003682">
    <property type="term" value="F:chromatin binding"/>
    <property type="evidence" value="ECO:0007669"/>
    <property type="project" value="TreeGrafter"/>
</dbReference>
<feature type="region of interest" description="Disordered" evidence="3">
    <location>
        <begin position="154"/>
        <end position="467"/>
    </location>
</feature>
<feature type="compositionally biased region" description="Acidic residues" evidence="3">
    <location>
        <begin position="391"/>
        <end position="403"/>
    </location>
</feature>
<dbReference type="InterPro" id="IPR040930">
    <property type="entry name" value="AF-9_AHD"/>
</dbReference>
<dbReference type="AlphaFoldDB" id="A0AAW0H4F9"/>
<dbReference type="InterPro" id="IPR052790">
    <property type="entry name" value="YEATS_domain"/>
</dbReference>
<sequence>MQRLCLAFFLTLLCPVISQKPWPGAPVSLEPGLLQSSLRTWRGSGGLMEDFFTLFAVCKEPPYKVEESGYAGFIMLIEVYFKNKEEPRKVCFTYDLFLNLEGNPPVNHLRCEKLTFNNPTTEFRCKLLMAGGVMVMPEGVDTVSRPSPDYPMLPTIPLSAFSDPKKNKPSHGSKDANKEGGKASKPHKVAREHRERPRKDSESRSCSKEPEREPKSAKDAVRKLPKEEKAPAPKAAFKEPKMALKETKLESLSPKGAPQPPTLPKASSKRPAATDSPKPSAKKPKKSGSKGTRRAPGTSPRASSSFPDKKVPRDKSSSKGDKGKADSEAREAKRTQQADDSNSEDEASFRSESAQSSPANASSSSDSSSDSDFEPSQNHSQGPLRSMVEDLQSEESDEDDSSSGEETTVKANSGRESRLSFSDSESDNSADSCLPGREPPHPQKPPPPSSKVSGRRSPEPCSKPEKILKKATYDKAYTDELVELHRRLMALRERNVLQQVLRLPLPGLGMGHPALSSESTKPTLQIVNLIEETGHFNVTNTTFDFDLFSLDESTVRKLQSCLEAVAT</sequence>
<reference evidence="6 7" key="1">
    <citation type="journal article" date="2023" name="bioRxiv">
        <title>Conserved and derived expression patterns and positive selection on dental genes reveal complex evolutionary context of ever-growing rodent molars.</title>
        <authorList>
            <person name="Calamari Z.T."/>
            <person name="Song A."/>
            <person name="Cohen E."/>
            <person name="Akter M."/>
            <person name="Roy R.D."/>
            <person name="Hallikas O."/>
            <person name="Christensen M.M."/>
            <person name="Li P."/>
            <person name="Marangoni P."/>
            <person name="Jernvall J."/>
            <person name="Klein O.D."/>
        </authorList>
    </citation>
    <scope>NUCLEOTIDE SEQUENCE [LARGE SCALE GENOMIC DNA]</scope>
    <source>
        <strain evidence="6">V071</strain>
    </source>
</reference>
<gene>
    <name evidence="6" type="ORF">U0070_025930</name>
</gene>
<keyword evidence="4" id="KW-0732">Signal</keyword>
<accession>A0AAW0H4F9</accession>
<feature type="compositionally biased region" description="Basic and acidic residues" evidence="3">
    <location>
        <begin position="307"/>
        <end position="337"/>
    </location>
</feature>